<feature type="transmembrane region" description="Helical" evidence="6">
    <location>
        <begin position="109"/>
        <end position="132"/>
    </location>
</feature>
<dbReference type="GO" id="GO:0005886">
    <property type="term" value="C:plasma membrane"/>
    <property type="evidence" value="ECO:0007669"/>
    <property type="project" value="UniProtKB-SubCell"/>
</dbReference>
<dbReference type="PANTHER" id="PTHR30250">
    <property type="entry name" value="PST FAMILY PREDICTED COLANIC ACID TRANSPORTER"/>
    <property type="match status" value="1"/>
</dbReference>
<keyword evidence="8" id="KW-1185">Reference proteome</keyword>
<dbReference type="OrthoDB" id="103403at2"/>
<dbReference type="Pfam" id="PF01943">
    <property type="entry name" value="Polysacc_synt"/>
    <property type="match status" value="1"/>
</dbReference>
<evidence type="ECO:0000256" key="6">
    <source>
        <dbReference type="SAM" id="Phobius"/>
    </source>
</evidence>
<accession>A0A4S3KKD1</accession>
<evidence type="ECO:0000256" key="5">
    <source>
        <dbReference type="ARBA" id="ARBA00023136"/>
    </source>
</evidence>
<evidence type="ECO:0000256" key="2">
    <source>
        <dbReference type="ARBA" id="ARBA00022475"/>
    </source>
</evidence>
<sequence>MEAMNDTAAARTIGSLPALHASSLQLLKRGASGAFLVTIGGTGLSFLANLVMARVIGRHEFGVYALMFSWVSVLAVIAQAGQDISMIRLLPSYIREGAWGKVRGLRRGVGMIVLATSCCIALGGCVVVHVLGADQSASWRHTFYIGFAMLPVLTQLQQSGALHRAFKRPVVSGLYQTLGRPLLLIVLLGVLVSSVREIDAPWAAAASLAAAALALAGSARHLQRSWPEAGRAAAPTYEIRRWLAVGSQMSMLSIIAVSGSRLDVLILGALMGPGDVGPYYAAVRMAGFALFAQSAANVVLAPMIAERYDAHDMGGLQLVATRAARFSFAGALAVSLGFGVAGHWLLGLFGPGFDAAYVPLLILLCGYCATTSLGEVGFMLSMTRFQRRASMLVLVGVAANAAVAWLLVPSLGATGAAIGAVASLLVWRGLAWRTVRARLGIDPSIFGVPGKELPR</sequence>
<feature type="transmembrane region" description="Helical" evidence="6">
    <location>
        <begin position="357"/>
        <end position="378"/>
    </location>
</feature>
<reference evidence="7 8" key="1">
    <citation type="submission" date="2017-02" db="EMBL/GenBank/DDBJ databases">
        <title>Whole genome sequencing of Rhodanobacter lindaniclasticus DSM 17932.</title>
        <authorList>
            <person name="Kumar S."/>
            <person name="Patil P."/>
            <person name="Patil P.B."/>
        </authorList>
    </citation>
    <scope>NUCLEOTIDE SEQUENCE [LARGE SCALE GENOMIC DNA]</scope>
    <source>
        <strain evidence="7 8">DSM 17932</strain>
    </source>
</reference>
<feature type="transmembrane region" description="Helical" evidence="6">
    <location>
        <begin position="326"/>
        <end position="345"/>
    </location>
</feature>
<evidence type="ECO:0000256" key="3">
    <source>
        <dbReference type="ARBA" id="ARBA00022692"/>
    </source>
</evidence>
<dbReference type="InterPro" id="IPR002797">
    <property type="entry name" value="Polysacc_synth"/>
</dbReference>
<keyword evidence="4 6" id="KW-1133">Transmembrane helix</keyword>
<evidence type="ECO:0000256" key="4">
    <source>
        <dbReference type="ARBA" id="ARBA00022989"/>
    </source>
</evidence>
<name>A0A4S3KKD1_9GAMM</name>
<keyword evidence="2" id="KW-1003">Cell membrane</keyword>
<dbReference type="EMBL" id="MWIO01000010">
    <property type="protein sequence ID" value="THD09273.1"/>
    <property type="molecule type" value="Genomic_DNA"/>
</dbReference>
<evidence type="ECO:0000313" key="7">
    <source>
        <dbReference type="EMBL" id="THD09273.1"/>
    </source>
</evidence>
<keyword evidence="5 6" id="KW-0472">Membrane</keyword>
<feature type="transmembrane region" description="Helical" evidence="6">
    <location>
        <begin position="138"/>
        <end position="156"/>
    </location>
</feature>
<dbReference type="PANTHER" id="PTHR30250:SF11">
    <property type="entry name" value="O-ANTIGEN TRANSPORTER-RELATED"/>
    <property type="match status" value="1"/>
</dbReference>
<protein>
    <submittedName>
        <fullName evidence="7">Uncharacterized protein</fullName>
    </submittedName>
</protein>
<evidence type="ECO:0000256" key="1">
    <source>
        <dbReference type="ARBA" id="ARBA00004651"/>
    </source>
</evidence>
<dbReference type="InterPro" id="IPR050833">
    <property type="entry name" value="Poly_Biosynth_Transport"/>
</dbReference>
<feature type="transmembrane region" description="Helical" evidence="6">
    <location>
        <begin position="202"/>
        <end position="222"/>
    </location>
</feature>
<feature type="transmembrane region" description="Helical" evidence="6">
    <location>
        <begin position="34"/>
        <end position="55"/>
    </location>
</feature>
<feature type="transmembrane region" description="Helical" evidence="6">
    <location>
        <begin position="390"/>
        <end position="408"/>
    </location>
</feature>
<dbReference type="AlphaFoldDB" id="A0A4S3KKD1"/>
<feature type="transmembrane region" description="Helical" evidence="6">
    <location>
        <begin position="61"/>
        <end position="80"/>
    </location>
</feature>
<evidence type="ECO:0000313" key="8">
    <source>
        <dbReference type="Proteomes" id="UP000306317"/>
    </source>
</evidence>
<proteinExistence type="predicted"/>
<comment type="subcellular location">
    <subcellularLocation>
        <location evidence="1">Cell membrane</location>
        <topology evidence="1">Multi-pass membrane protein</topology>
    </subcellularLocation>
</comment>
<gene>
    <name evidence="7" type="ORF">B1991_02915</name>
</gene>
<organism evidence="7 8">
    <name type="scientific">Rhodanobacter lindaniclasticus</name>
    <dbReference type="NCBI Taxonomy" id="75310"/>
    <lineage>
        <taxon>Bacteria</taxon>
        <taxon>Pseudomonadati</taxon>
        <taxon>Pseudomonadota</taxon>
        <taxon>Gammaproteobacteria</taxon>
        <taxon>Lysobacterales</taxon>
        <taxon>Rhodanobacteraceae</taxon>
        <taxon>Rhodanobacter</taxon>
    </lineage>
</organism>
<comment type="caution">
    <text evidence="7">The sequence shown here is derived from an EMBL/GenBank/DDBJ whole genome shotgun (WGS) entry which is preliminary data.</text>
</comment>
<keyword evidence="3 6" id="KW-0812">Transmembrane</keyword>
<feature type="transmembrane region" description="Helical" evidence="6">
    <location>
        <begin position="177"/>
        <end position="196"/>
    </location>
</feature>
<feature type="transmembrane region" description="Helical" evidence="6">
    <location>
        <begin position="279"/>
        <end position="305"/>
    </location>
</feature>
<feature type="transmembrane region" description="Helical" evidence="6">
    <location>
        <begin position="414"/>
        <end position="431"/>
    </location>
</feature>
<dbReference type="Proteomes" id="UP000306317">
    <property type="component" value="Unassembled WGS sequence"/>
</dbReference>